<evidence type="ECO:0000256" key="1">
    <source>
        <dbReference type="ARBA" id="ARBA00004123"/>
    </source>
</evidence>
<dbReference type="SMART" id="SM00185">
    <property type="entry name" value="ARM"/>
    <property type="match status" value="8"/>
</dbReference>
<dbReference type="SUPFAM" id="SSF48371">
    <property type="entry name" value="ARM repeat"/>
    <property type="match status" value="1"/>
</dbReference>
<keyword evidence="5" id="KW-0539">Nucleus</keyword>
<dbReference type="Proteomes" id="UP000827284">
    <property type="component" value="Unassembled WGS sequence"/>
</dbReference>
<protein>
    <submittedName>
        <fullName evidence="7">Armadillo repeat-containing protein 8</fullName>
    </submittedName>
</protein>
<keyword evidence="8" id="KW-1185">Reference proteome</keyword>
<gene>
    <name evidence="7" type="ORF">EMPS_10710</name>
</gene>
<organism evidence="7 8">
    <name type="scientific">Entomortierella parvispora</name>
    <dbReference type="NCBI Taxonomy" id="205924"/>
    <lineage>
        <taxon>Eukaryota</taxon>
        <taxon>Fungi</taxon>
        <taxon>Fungi incertae sedis</taxon>
        <taxon>Mucoromycota</taxon>
        <taxon>Mortierellomycotina</taxon>
        <taxon>Mortierellomycetes</taxon>
        <taxon>Mortierellales</taxon>
        <taxon>Mortierellaceae</taxon>
        <taxon>Entomortierella</taxon>
    </lineage>
</organism>
<dbReference type="InterPro" id="IPR011989">
    <property type="entry name" value="ARM-like"/>
</dbReference>
<dbReference type="Gene3D" id="1.25.10.10">
    <property type="entry name" value="Leucine-rich Repeat Variant"/>
    <property type="match status" value="2"/>
</dbReference>
<accession>A0A9P3HKN6</accession>
<dbReference type="InterPro" id="IPR016024">
    <property type="entry name" value="ARM-type_fold"/>
</dbReference>
<evidence type="ECO:0000313" key="8">
    <source>
        <dbReference type="Proteomes" id="UP000827284"/>
    </source>
</evidence>
<name>A0A9P3HKN6_9FUNG</name>
<dbReference type="PANTHER" id="PTHR15651:SF7">
    <property type="entry name" value="ARMADILLO REPEAT-CONTAINING PROTEIN 8"/>
    <property type="match status" value="1"/>
</dbReference>
<dbReference type="PANTHER" id="PTHR15651">
    <property type="entry name" value="ARMADILLO REPEAT-CONTAINING PROTEIN 8"/>
    <property type="match status" value="1"/>
</dbReference>
<dbReference type="InterPro" id="IPR000357">
    <property type="entry name" value="HEAT"/>
</dbReference>
<reference evidence="7" key="1">
    <citation type="submission" date="2021-11" db="EMBL/GenBank/DDBJ databases">
        <authorList>
            <person name="Herlambang A."/>
            <person name="Guo Y."/>
            <person name="Takashima Y."/>
            <person name="Nishizawa T."/>
        </authorList>
    </citation>
    <scope>NUCLEOTIDE SEQUENCE</scope>
    <source>
        <strain evidence="7">E1425</strain>
    </source>
</reference>
<evidence type="ECO:0000256" key="4">
    <source>
        <dbReference type="ARBA" id="ARBA00022737"/>
    </source>
</evidence>
<evidence type="ECO:0000256" key="5">
    <source>
        <dbReference type="ARBA" id="ARBA00023242"/>
    </source>
</evidence>
<evidence type="ECO:0000256" key="6">
    <source>
        <dbReference type="SAM" id="MobiDB-lite"/>
    </source>
</evidence>
<feature type="region of interest" description="Disordered" evidence="6">
    <location>
        <begin position="693"/>
        <end position="712"/>
    </location>
</feature>
<comment type="subcellular location">
    <subcellularLocation>
        <location evidence="2">Cytoplasm</location>
    </subcellularLocation>
    <subcellularLocation>
        <location evidence="1">Nucleus</location>
    </subcellularLocation>
</comment>
<keyword evidence="4" id="KW-0677">Repeat</keyword>
<dbReference type="OrthoDB" id="5559898at2759"/>
<dbReference type="InterPro" id="IPR000225">
    <property type="entry name" value="Armadillo"/>
</dbReference>
<dbReference type="EMBL" id="BQFW01000015">
    <property type="protein sequence ID" value="GJJ78351.1"/>
    <property type="molecule type" value="Genomic_DNA"/>
</dbReference>
<dbReference type="GO" id="GO:0034657">
    <property type="term" value="C:GID complex"/>
    <property type="evidence" value="ECO:0007669"/>
    <property type="project" value="TreeGrafter"/>
</dbReference>
<proteinExistence type="predicted"/>
<dbReference type="GO" id="GO:0005634">
    <property type="term" value="C:nucleus"/>
    <property type="evidence" value="ECO:0007669"/>
    <property type="project" value="UniProtKB-SubCell"/>
</dbReference>
<reference evidence="7" key="2">
    <citation type="journal article" date="2022" name="Microbiol. Resour. Announc.">
        <title>Whole-Genome Sequence of Entomortierella parvispora E1425, a Mucoromycotan Fungus Associated with Burkholderiaceae-Related Endosymbiotic Bacteria.</title>
        <authorList>
            <person name="Herlambang A."/>
            <person name="Guo Y."/>
            <person name="Takashima Y."/>
            <person name="Narisawa K."/>
            <person name="Ohta H."/>
            <person name="Nishizawa T."/>
        </authorList>
    </citation>
    <scope>NUCLEOTIDE SEQUENCE</scope>
    <source>
        <strain evidence="7">E1425</strain>
    </source>
</reference>
<dbReference type="Pfam" id="PF02985">
    <property type="entry name" value="HEAT"/>
    <property type="match status" value="1"/>
</dbReference>
<evidence type="ECO:0000256" key="2">
    <source>
        <dbReference type="ARBA" id="ARBA00004496"/>
    </source>
</evidence>
<evidence type="ECO:0000313" key="7">
    <source>
        <dbReference type="EMBL" id="GJJ78351.1"/>
    </source>
</evidence>
<dbReference type="InterPro" id="IPR038739">
    <property type="entry name" value="ARMC8/Vid28"/>
</dbReference>
<evidence type="ECO:0000256" key="3">
    <source>
        <dbReference type="ARBA" id="ARBA00022490"/>
    </source>
</evidence>
<comment type="caution">
    <text evidence="7">The sequence shown here is derived from an EMBL/GenBank/DDBJ whole genome shotgun (WGS) entry which is preliminary data.</text>
</comment>
<keyword evidence="3" id="KW-0963">Cytoplasm</keyword>
<dbReference type="GO" id="GO:0005737">
    <property type="term" value="C:cytoplasm"/>
    <property type="evidence" value="ECO:0007669"/>
    <property type="project" value="UniProtKB-SubCell"/>
</dbReference>
<dbReference type="GO" id="GO:0043161">
    <property type="term" value="P:proteasome-mediated ubiquitin-dependent protein catabolic process"/>
    <property type="evidence" value="ECO:0007669"/>
    <property type="project" value="TreeGrafter"/>
</dbReference>
<sequence>MTLTPHEVAVSQLSTGSAGQPVPQERIKSLRFIKNNIIGNKTKKDLYIQLGIVSRLQDIISAKEDKDSVLKIQAVIVLGSFAFGNESNILALANSGVIEPLLNCLNPTADAKLIEAASRTLNAIYASPNVSRQQLFMGNHLHVLVQLLDMYSSNNYPQAPDFVIIHTPELVASILSRCCETPDQQMKIALSGAIPILMRLLATGTTKSQEAALGALAALVKDNPELARRIAQTRLEKGEKPAPFILKMVRDKSPSMRLAAATCLAYLSRAGVIPEHSGEIMSTVLPILVKMLQLTGKVQERAPKVLAYLIWESEVMQKAVCDLEAIPKLASIISQMDEEDSVYGIVGQKDTLKLNSFLALAAISQNRDELRKQVIDAKVLPHVVTAMSHPSVGVRAAACQCIRSLSRSPKNLRTSLVDAGIEGPLFQLLSDKDPGVLSSVTATLCNIVLDVSAMRKSIMDRGVVAKFVQMIGVSDNIVRLNCVWAIKNLLCGADSDVKEMVMRQFGYHNLVQLLNDREFAIQEQALNLIRNLACKKEHDIDQVFSGLGQGQLLGIIEEKLTWDHPLLLEQALYVLVNIATGSEYHKQSIMKRHAILRSILGLMSHGAPTVRVAAIWVVINLTWQDEKTSAGVHERVVYLRNMGMEDRLKIMIADQNLDVRDRVKTALHQFACDQQSHAHTALGLSDSTSIAGAHGRLPAQSPHRQARSNDPQEGVAMVTDSNLFSSGDAVATDAAQAITGSGAANHERR</sequence>
<dbReference type="Pfam" id="PF00514">
    <property type="entry name" value="Arm"/>
    <property type="match status" value="1"/>
</dbReference>
<dbReference type="AlphaFoldDB" id="A0A9P3HKN6"/>